<dbReference type="EMBL" id="CP004144">
    <property type="protein sequence ID" value="AGF97341.1"/>
    <property type="molecule type" value="Genomic_DNA"/>
</dbReference>
<dbReference type="HOGENOM" id="CLU_3302744_0_0_2"/>
<dbReference type="Proteomes" id="UP000011718">
    <property type="component" value="Chromosome"/>
</dbReference>
<dbReference type="KEGG" id="mmaz:MmTuc01_2008"/>
<name>M1PYD5_METMZ</name>
<evidence type="ECO:0000313" key="1">
    <source>
        <dbReference type="EMBL" id="AGF97341.1"/>
    </source>
</evidence>
<evidence type="ECO:0000313" key="2">
    <source>
        <dbReference type="Proteomes" id="UP000011718"/>
    </source>
</evidence>
<protein>
    <submittedName>
        <fullName evidence="1">Uncharacterized protein</fullName>
    </submittedName>
</protein>
<gene>
    <name evidence="1" type="ORF">MmTuc01_2008</name>
</gene>
<dbReference type="AlphaFoldDB" id="M1PYD5"/>
<proteinExistence type="predicted"/>
<sequence>MIYIFYIRFPVYYKITNISRTLFIRLAAETELSISDYSW</sequence>
<organism evidence="1 2">
    <name type="scientific">Methanosarcina mazei Tuc01</name>
    <dbReference type="NCBI Taxonomy" id="1236903"/>
    <lineage>
        <taxon>Archaea</taxon>
        <taxon>Methanobacteriati</taxon>
        <taxon>Methanobacteriota</taxon>
        <taxon>Stenosarchaea group</taxon>
        <taxon>Methanomicrobia</taxon>
        <taxon>Methanosarcinales</taxon>
        <taxon>Methanosarcinaceae</taxon>
        <taxon>Methanosarcina</taxon>
    </lineage>
</organism>
<dbReference type="BioCyc" id="MMAZ1236903:G139K-1916-MONOMER"/>
<accession>M1PYD5</accession>
<reference evidence="1 2" key="1">
    <citation type="journal article" date="2013" name="Genome Announc.">
        <title>Complete Genome of a Methanosarcina mazei Strain Isolated from Sediment Samples from an Amazonian Flooded Area.</title>
        <authorList>
            <person name="Assis das Gracas D."/>
            <person name="Thiago Juca Ramos R."/>
            <person name="Vieira Araujo A.C."/>
            <person name="Zahlouth R."/>
            <person name="Ribeiro Carneiro A."/>
            <person name="Souza Lopes T."/>
            <person name="Azevedo Barauna R."/>
            <person name="Azevedo V."/>
            <person name="Cruz Schneider M.P."/>
            <person name="Pellizari V.H."/>
            <person name="Silva A."/>
        </authorList>
    </citation>
    <scope>NUCLEOTIDE SEQUENCE [LARGE SCALE GENOMIC DNA]</scope>
    <source>
        <strain evidence="1 2">Tuc01</strain>
    </source>
</reference>